<dbReference type="Pfam" id="PF13181">
    <property type="entry name" value="TPR_8"/>
    <property type="match status" value="1"/>
</dbReference>
<dbReference type="Pfam" id="PF13374">
    <property type="entry name" value="TPR_10"/>
    <property type="match status" value="1"/>
</dbReference>
<keyword evidence="1" id="KW-0802">TPR repeat</keyword>
<dbReference type="EMBL" id="JAFMYU010000031">
    <property type="protein sequence ID" value="MBO0934421.1"/>
    <property type="molecule type" value="Genomic_DNA"/>
</dbReference>
<evidence type="ECO:0000313" key="6">
    <source>
        <dbReference type="Proteomes" id="UP000664795"/>
    </source>
</evidence>
<evidence type="ECO:0000256" key="1">
    <source>
        <dbReference type="PROSITE-ProRule" id="PRU00339"/>
    </source>
</evidence>
<evidence type="ECO:0000259" key="4">
    <source>
        <dbReference type="Pfam" id="PF06580"/>
    </source>
</evidence>
<feature type="repeat" description="TPR" evidence="1">
    <location>
        <begin position="375"/>
        <end position="408"/>
    </location>
</feature>
<feature type="chain" id="PRO_5038015738" evidence="3">
    <location>
        <begin position="21"/>
        <end position="695"/>
    </location>
</feature>
<organism evidence="5 6">
    <name type="scientific">Fibrella aquatilis</name>
    <dbReference type="NCBI Taxonomy" id="2817059"/>
    <lineage>
        <taxon>Bacteria</taxon>
        <taxon>Pseudomonadati</taxon>
        <taxon>Bacteroidota</taxon>
        <taxon>Cytophagia</taxon>
        <taxon>Cytophagales</taxon>
        <taxon>Spirosomataceae</taxon>
        <taxon>Fibrella</taxon>
    </lineage>
</organism>
<dbReference type="Pfam" id="PF13424">
    <property type="entry name" value="TPR_12"/>
    <property type="match status" value="2"/>
</dbReference>
<proteinExistence type="predicted"/>
<keyword evidence="2" id="KW-0175">Coiled coil</keyword>
<dbReference type="Gene3D" id="3.30.565.10">
    <property type="entry name" value="Histidine kinase-like ATPase, C-terminal domain"/>
    <property type="match status" value="1"/>
</dbReference>
<feature type="coiled-coil region" evidence="2">
    <location>
        <begin position="472"/>
        <end position="499"/>
    </location>
</feature>
<dbReference type="PANTHER" id="PTHR34220:SF7">
    <property type="entry name" value="SENSOR HISTIDINE KINASE YPDA"/>
    <property type="match status" value="1"/>
</dbReference>
<dbReference type="SUPFAM" id="SSF55874">
    <property type="entry name" value="ATPase domain of HSP90 chaperone/DNA topoisomerase II/histidine kinase"/>
    <property type="match status" value="1"/>
</dbReference>
<dbReference type="RefSeq" id="WP_207338386.1">
    <property type="nucleotide sequence ID" value="NZ_JAFMYU010000031.1"/>
</dbReference>
<dbReference type="InterPro" id="IPR019734">
    <property type="entry name" value="TPR_rpt"/>
</dbReference>
<name>A0A939K2T6_9BACT</name>
<keyword evidence="6" id="KW-1185">Reference proteome</keyword>
<dbReference type="PANTHER" id="PTHR34220">
    <property type="entry name" value="SENSOR HISTIDINE KINASE YPDA"/>
    <property type="match status" value="1"/>
</dbReference>
<dbReference type="GO" id="GO:0016020">
    <property type="term" value="C:membrane"/>
    <property type="evidence" value="ECO:0007669"/>
    <property type="project" value="InterPro"/>
</dbReference>
<dbReference type="GO" id="GO:0000155">
    <property type="term" value="F:phosphorelay sensor kinase activity"/>
    <property type="evidence" value="ECO:0007669"/>
    <property type="project" value="InterPro"/>
</dbReference>
<comment type="caution">
    <text evidence="5">The sequence shown here is derived from an EMBL/GenBank/DDBJ whole genome shotgun (WGS) entry which is preliminary data.</text>
</comment>
<feature type="signal peptide" evidence="3">
    <location>
        <begin position="1"/>
        <end position="20"/>
    </location>
</feature>
<gene>
    <name evidence="5" type="ORF">J2I48_25655</name>
</gene>
<dbReference type="Gene3D" id="1.25.40.10">
    <property type="entry name" value="Tetratricopeptide repeat domain"/>
    <property type="match status" value="2"/>
</dbReference>
<sequence length="695" mass="77975">MKHIYSFLVAILLCCGTAYAQQWELDSLLIALGKHPQDDTVKLALLIDIAFDYSGIDPGKGVTMADRAILLAKKLNDKTKLATAYLQKGLNYSSKGEDSLALILDKEALTIYRQMGSRQNIAASLHNIGILYFNKSNYLEAINYHQQAADIFRQVNDQNRLSSALNSLAVNYMYTTQYPKALESYLAVLTIREQIGDREGTATALGNIGLLYKRMANYAKALDYHTKALKLLEQGDNRSHLANVLGNIATVYDFQEKPDKALTYYARALAINQSIGNKRGIASNLVNIGIVHHDQGRYAQALPYLQQGLPLFRQLGDRTNESIVLDYLGDWYAKAPDNLLRQQGISPAQRYEQVVAYQRRELQLAREIGALDLQADAWERISQTYKMNKQYARALMAYQRSVTLRDSVMNDEKRAEITRQEVRHTFEKKQAVLNAQHTAEIKQQQTQRNAALGGGALVLLAGAGGFLSFKRRREAEQQRNEAELKAEIASTEMKALRAQMNPHFIFNSLNSISDFIGRNDTKTADYYLAKFAKLMRLILENSEKREIPLADDLLALNLYMQLEAMRLRDGFTYQILVDDDIDPADTLVPPLLLQPFVENSIWHGLAHKPEQGHILVHICKEGDMLTCIVEDNGVGRHRTAENAAGQPDTKSLGMTITNARIAMLNQRKQANAAVVLSDLPAGTRVAVKLPLELSF</sequence>
<evidence type="ECO:0000256" key="2">
    <source>
        <dbReference type="SAM" id="Coils"/>
    </source>
</evidence>
<protein>
    <submittedName>
        <fullName evidence="5">Tetratricopeptide repeat protein</fullName>
    </submittedName>
</protein>
<dbReference type="Pfam" id="PF06580">
    <property type="entry name" value="His_kinase"/>
    <property type="match status" value="1"/>
</dbReference>
<reference evidence="5 6" key="1">
    <citation type="submission" date="2021-03" db="EMBL/GenBank/DDBJ databases">
        <title>Fibrella sp. HMF5036 genome sequencing and assembly.</title>
        <authorList>
            <person name="Kang H."/>
            <person name="Kim H."/>
            <person name="Bae S."/>
            <person name="Joh K."/>
        </authorList>
    </citation>
    <scope>NUCLEOTIDE SEQUENCE [LARGE SCALE GENOMIC DNA]</scope>
    <source>
        <strain evidence="5 6">HMF5036</strain>
    </source>
</reference>
<dbReference type="InterPro" id="IPR011990">
    <property type="entry name" value="TPR-like_helical_dom_sf"/>
</dbReference>
<dbReference type="PROSITE" id="PS50005">
    <property type="entry name" value="TPR"/>
    <property type="match status" value="2"/>
</dbReference>
<feature type="repeat" description="TPR" evidence="1">
    <location>
        <begin position="202"/>
        <end position="235"/>
    </location>
</feature>
<feature type="domain" description="Signal transduction histidine kinase internal region" evidence="4">
    <location>
        <begin position="492"/>
        <end position="569"/>
    </location>
</feature>
<accession>A0A939K2T6</accession>
<dbReference type="SUPFAM" id="SSF48452">
    <property type="entry name" value="TPR-like"/>
    <property type="match status" value="2"/>
</dbReference>
<dbReference type="InterPro" id="IPR010559">
    <property type="entry name" value="Sig_transdc_His_kin_internal"/>
</dbReference>
<keyword evidence="3" id="KW-0732">Signal</keyword>
<dbReference type="InterPro" id="IPR050640">
    <property type="entry name" value="Bact_2-comp_sensor_kinase"/>
</dbReference>
<dbReference type="InterPro" id="IPR036890">
    <property type="entry name" value="HATPase_C_sf"/>
</dbReference>
<evidence type="ECO:0000256" key="3">
    <source>
        <dbReference type="SAM" id="SignalP"/>
    </source>
</evidence>
<dbReference type="SMART" id="SM00028">
    <property type="entry name" value="TPR"/>
    <property type="match status" value="7"/>
</dbReference>
<evidence type="ECO:0000313" key="5">
    <source>
        <dbReference type="EMBL" id="MBO0934421.1"/>
    </source>
</evidence>
<dbReference type="AlphaFoldDB" id="A0A939K2T6"/>
<dbReference type="Proteomes" id="UP000664795">
    <property type="component" value="Unassembled WGS sequence"/>
</dbReference>